<accession>A0ABP0NKC0</accession>
<evidence type="ECO:0000313" key="1">
    <source>
        <dbReference type="EMBL" id="CAK9064036.1"/>
    </source>
</evidence>
<proteinExistence type="predicted"/>
<organism evidence="1 2">
    <name type="scientific">Durusdinium trenchii</name>
    <dbReference type="NCBI Taxonomy" id="1381693"/>
    <lineage>
        <taxon>Eukaryota</taxon>
        <taxon>Sar</taxon>
        <taxon>Alveolata</taxon>
        <taxon>Dinophyceae</taxon>
        <taxon>Suessiales</taxon>
        <taxon>Symbiodiniaceae</taxon>
        <taxon>Durusdinium</taxon>
    </lineage>
</organism>
<name>A0ABP0NKC0_9DINO</name>
<dbReference type="EMBL" id="CAXAMN010021851">
    <property type="protein sequence ID" value="CAK9064036.1"/>
    <property type="molecule type" value="Genomic_DNA"/>
</dbReference>
<comment type="caution">
    <text evidence="1">The sequence shown here is derived from an EMBL/GenBank/DDBJ whole genome shotgun (WGS) entry which is preliminary data.</text>
</comment>
<keyword evidence="2" id="KW-1185">Reference proteome</keyword>
<dbReference type="Proteomes" id="UP001642484">
    <property type="component" value="Unassembled WGS sequence"/>
</dbReference>
<evidence type="ECO:0000313" key="2">
    <source>
        <dbReference type="Proteomes" id="UP001642484"/>
    </source>
</evidence>
<sequence>MAGVARDAGEETVFLCLEASDLLLEPMCSTWELQQELVPYVLSHSLQHEDFLKLPKAERQAKVKILTQRILSGGETGAPSGDEEESPGQLRRFGFELSVAYLRPLQRTSCSSTALVLISVPSPLLRG</sequence>
<gene>
    <name evidence="1" type="ORF">CCMP2556_LOCUS31456</name>
</gene>
<protein>
    <submittedName>
        <fullName evidence="1">Uncharacterized protein</fullName>
    </submittedName>
</protein>
<reference evidence="1 2" key="1">
    <citation type="submission" date="2024-02" db="EMBL/GenBank/DDBJ databases">
        <authorList>
            <person name="Chen Y."/>
            <person name="Shah S."/>
            <person name="Dougan E. K."/>
            <person name="Thang M."/>
            <person name="Chan C."/>
        </authorList>
    </citation>
    <scope>NUCLEOTIDE SEQUENCE [LARGE SCALE GENOMIC DNA]</scope>
</reference>